<dbReference type="RefSeq" id="WP_062133881.1">
    <property type="nucleotide sequence ID" value="NZ_LRBG01000037.1"/>
</dbReference>
<keyword evidence="4 5" id="KW-0472">Membrane</keyword>
<feature type="transmembrane region" description="Helical" evidence="5">
    <location>
        <begin position="138"/>
        <end position="159"/>
    </location>
</feature>
<dbReference type="PANTHER" id="PTHR11662">
    <property type="entry name" value="SOLUTE CARRIER FAMILY 17"/>
    <property type="match status" value="1"/>
</dbReference>
<feature type="transmembrane region" description="Helical" evidence="5">
    <location>
        <begin position="77"/>
        <end position="95"/>
    </location>
</feature>
<dbReference type="GO" id="GO:0016020">
    <property type="term" value="C:membrane"/>
    <property type="evidence" value="ECO:0007669"/>
    <property type="project" value="UniProtKB-SubCell"/>
</dbReference>
<dbReference type="EMBL" id="LRBG01000037">
    <property type="protein sequence ID" value="KXU84186.1"/>
    <property type="molecule type" value="Genomic_DNA"/>
</dbReference>
<dbReference type="GO" id="GO:0015134">
    <property type="term" value="F:hexuronate transmembrane transporter activity"/>
    <property type="evidence" value="ECO:0007669"/>
    <property type="project" value="TreeGrafter"/>
</dbReference>
<evidence type="ECO:0000256" key="2">
    <source>
        <dbReference type="ARBA" id="ARBA00022692"/>
    </source>
</evidence>
<dbReference type="Proteomes" id="UP000075613">
    <property type="component" value="Unassembled WGS sequence"/>
</dbReference>
<dbReference type="SUPFAM" id="SSF103473">
    <property type="entry name" value="MFS general substrate transporter"/>
    <property type="match status" value="1"/>
</dbReference>
<feature type="transmembrane region" description="Helical" evidence="5">
    <location>
        <begin position="392"/>
        <end position="411"/>
    </location>
</feature>
<evidence type="ECO:0000256" key="4">
    <source>
        <dbReference type="ARBA" id="ARBA00023136"/>
    </source>
</evidence>
<dbReference type="InterPro" id="IPR020846">
    <property type="entry name" value="MFS_dom"/>
</dbReference>
<evidence type="ECO:0000259" key="6">
    <source>
        <dbReference type="PROSITE" id="PS50850"/>
    </source>
</evidence>
<dbReference type="PANTHER" id="PTHR11662:SF285">
    <property type="entry name" value="HEXURONATE TRANSPORTER"/>
    <property type="match status" value="1"/>
</dbReference>
<dbReference type="InterPro" id="IPR050382">
    <property type="entry name" value="MFS_Na/Anion_cotransporter"/>
</dbReference>
<evidence type="ECO:0000313" key="7">
    <source>
        <dbReference type="EMBL" id="KXU84186.1"/>
    </source>
</evidence>
<dbReference type="Pfam" id="PF07690">
    <property type="entry name" value="MFS_1"/>
    <property type="match status" value="2"/>
</dbReference>
<dbReference type="AlphaFoldDB" id="A0A149PH47"/>
<dbReference type="CDD" id="cd17319">
    <property type="entry name" value="MFS_ExuT_GudP_like"/>
    <property type="match status" value="1"/>
</dbReference>
<dbReference type="OrthoDB" id="8596007at2"/>
<organism evidence="7 8">
    <name type="scientific">Paraburkholderia monticola</name>
    <dbReference type="NCBI Taxonomy" id="1399968"/>
    <lineage>
        <taxon>Bacteria</taxon>
        <taxon>Pseudomonadati</taxon>
        <taxon>Pseudomonadota</taxon>
        <taxon>Betaproteobacteria</taxon>
        <taxon>Burkholderiales</taxon>
        <taxon>Burkholderiaceae</taxon>
        <taxon>Paraburkholderia</taxon>
    </lineage>
</organism>
<keyword evidence="2 5" id="KW-0812">Transmembrane</keyword>
<dbReference type="InterPro" id="IPR036259">
    <property type="entry name" value="MFS_trans_sf"/>
</dbReference>
<feature type="transmembrane region" description="Helical" evidence="5">
    <location>
        <begin position="228"/>
        <end position="249"/>
    </location>
</feature>
<comment type="caution">
    <text evidence="7">The sequence shown here is derived from an EMBL/GenBank/DDBJ whole genome shotgun (WGS) entry which is preliminary data.</text>
</comment>
<keyword evidence="3 5" id="KW-1133">Transmembrane helix</keyword>
<reference evidence="7 8" key="1">
    <citation type="journal article" date="2015" name="Int. J. Syst. Evol. Microbiol.">
        <title>Burkholderia monticola sp. nov., isolated from mountain soil.</title>
        <authorList>
            <person name="Baek I."/>
            <person name="Seo B."/>
            <person name="Lee I."/>
            <person name="Yi H."/>
            <person name="Chun J."/>
        </authorList>
    </citation>
    <scope>NUCLEOTIDE SEQUENCE [LARGE SCALE GENOMIC DNA]</scope>
    <source>
        <strain evidence="7 8">JC2948</strain>
    </source>
</reference>
<feature type="transmembrane region" description="Helical" evidence="5">
    <location>
        <begin position="269"/>
        <end position="290"/>
    </location>
</feature>
<proteinExistence type="predicted"/>
<protein>
    <submittedName>
        <fullName evidence="7">Hexuronate transporter</fullName>
    </submittedName>
</protein>
<evidence type="ECO:0000256" key="1">
    <source>
        <dbReference type="ARBA" id="ARBA00004141"/>
    </source>
</evidence>
<dbReference type="PROSITE" id="PS51257">
    <property type="entry name" value="PROKAR_LIPOPROTEIN"/>
    <property type="match status" value="1"/>
</dbReference>
<feature type="transmembrane region" description="Helical" evidence="5">
    <location>
        <begin position="302"/>
        <end position="321"/>
    </location>
</feature>
<feature type="transmembrane region" description="Helical" evidence="5">
    <location>
        <begin position="165"/>
        <end position="185"/>
    </location>
</feature>
<keyword evidence="8" id="KW-1185">Reference proteome</keyword>
<dbReference type="Gene3D" id="1.20.1250.20">
    <property type="entry name" value="MFS general substrate transporter like domains"/>
    <property type="match status" value="2"/>
</dbReference>
<feature type="transmembrane region" description="Helical" evidence="5">
    <location>
        <begin position="7"/>
        <end position="25"/>
    </location>
</feature>
<feature type="transmembrane region" description="Helical" evidence="5">
    <location>
        <begin position="327"/>
        <end position="346"/>
    </location>
</feature>
<gene>
    <name evidence="7" type="ORF">CI15_27225</name>
</gene>
<sequence>MTRKIYGLRWWIIGTIMLGSCLNFLTRSTLAVTAPTLTTQLHLTAEQYSYVLSAFTLTNALQPLTGYVIDVIGLKTGFALFCLAWSIITMGHGLVHSWQGLALMRGLLGLPEGAIHPAGMKATSQWFPARERGLAGGIYNIGASLGSMLAPPLVVWATLFWNWQFAFVVTGGIGFVWLALWWWIYDTPEKHRALSEREKNYIRAGQEEHIQASSERPSIRSIITQRNFWGIALPRFLADPTWVTLSFWLPLYLSTVRHMDLKQIALFAWLPFLAADIGSVFGGMLVGALLKYTSISVVNARRCVFTFGALMMLPVPFVGFVDHPLTAIALLCLGGFAHQTLSVTVITMSTDLFRKSEVATVAGCAGTVSTIGQLCFTLVVGAMVSHVGYKPIFILLAVFDLIGATVLWTLVRLKKDENDSSSVRLGSLGGVPDAVRAIDQ</sequence>
<evidence type="ECO:0000256" key="3">
    <source>
        <dbReference type="ARBA" id="ARBA00022989"/>
    </source>
</evidence>
<accession>A0A149PH47</accession>
<comment type="subcellular location">
    <subcellularLocation>
        <location evidence="1">Membrane</location>
        <topology evidence="1">Multi-pass membrane protein</topology>
    </subcellularLocation>
</comment>
<evidence type="ECO:0000313" key="8">
    <source>
        <dbReference type="Proteomes" id="UP000075613"/>
    </source>
</evidence>
<dbReference type="InterPro" id="IPR011701">
    <property type="entry name" value="MFS"/>
</dbReference>
<name>A0A149PH47_9BURK</name>
<dbReference type="STRING" id="1399968.CI15_27225"/>
<evidence type="ECO:0000256" key="5">
    <source>
        <dbReference type="SAM" id="Phobius"/>
    </source>
</evidence>
<feature type="domain" description="Major facilitator superfamily (MFS) profile" evidence="6">
    <location>
        <begin position="12"/>
        <end position="415"/>
    </location>
</feature>
<feature type="transmembrane region" description="Helical" evidence="5">
    <location>
        <begin position="358"/>
        <end position="380"/>
    </location>
</feature>
<dbReference type="PROSITE" id="PS50850">
    <property type="entry name" value="MFS"/>
    <property type="match status" value="1"/>
</dbReference>